<keyword evidence="1" id="KW-0472">Membrane</keyword>
<gene>
    <name evidence="2" type="ORF">UFOVP623_41</name>
</gene>
<feature type="transmembrane region" description="Helical" evidence="1">
    <location>
        <begin position="6"/>
        <end position="24"/>
    </location>
</feature>
<sequence length="70" mass="7962">MITIIRLTIGIVIGTILASILISCEKSEKKSIAYKKCNEQYQAMSKNFDRDTKNKILLGGDLICHDRYLK</sequence>
<accession>A0A6J5NDA4</accession>
<protein>
    <recommendedName>
        <fullName evidence="3">Lipoprotein</fullName>
    </recommendedName>
</protein>
<evidence type="ECO:0000313" key="2">
    <source>
        <dbReference type="EMBL" id="CAB4153439.1"/>
    </source>
</evidence>
<name>A0A6J5NDA4_9CAUD</name>
<dbReference type="PROSITE" id="PS51257">
    <property type="entry name" value="PROKAR_LIPOPROTEIN"/>
    <property type="match status" value="1"/>
</dbReference>
<evidence type="ECO:0008006" key="3">
    <source>
        <dbReference type="Google" id="ProtNLM"/>
    </source>
</evidence>
<evidence type="ECO:0000256" key="1">
    <source>
        <dbReference type="SAM" id="Phobius"/>
    </source>
</evidence>
<organism evidence="2">
    <name type="scientific">uncultured Caudovirales phage</name>
    <dbReference type="NCBI Taxonomy" id="2100421"/>
    <lineage>
        <taxon>Viruses</taxon>
        <taxon>Duplodnaviria</taxon>
        <taxon>Heunggongvirae</taxon>
        <taxon>Uroviricota</taxon>
        <taxon>Caudoviricetes</taxon>
        <taxon>Peduoviridae</taxon>
        <taxon>Maltschvirus</taxon>
        <taxon>Maltschvirus maltsch</taxon>
    </lineage>
</organism>
<keyword evidence="1" id="KW-0812">Transmembrane</keyword>
<keyword evidence="1" id="KW-1133">Transmembrane helix</keyword>
<proteinExistence type="predicted"/>
<dbReference type="EMBL" id="LR796593">
    <property type="protein sequence ID" value="CAB4153439.1"/>
    <property type="molecule type" value="Genomic_DNA"/>
</dbReference>
<reference evidence="2" key="1">
    <citation type="submission" date="2020-04" db="EMBL/GenBank/DDBJ databases">
        <authorList>
            <person name="Chiriac C."/>
            <person name="Salcher M."/>
            <person name="Ghai R."/>
            <person name="Kavagutti S V."/>
        </authorList>
    </citation>
    <scope>NUCLEOTIDE SEQUENCE</scope>
</reference>